<gene>
    <name evidence="1" type="ORF">KHZ90_09640</name>
</gene>
<protein>
    <submittedName>
        <fullName evidence="1">Nucleoside 2-deoxyribosyltransferase</fullName>
    </submittedName>
</protein>
<dbReference type="EMBL" id="JAGZMU010000008">
    <property type="protein sequence ID" value="MBS4894017.1"/>
    <property type="molecule type" value="Genomic_DNA"/>
</dbReference>
<reference evidence="1" key="1">
    <citation type="submission" date="2021-02" db="EMBL/GenBank/DDBJ databases">
        <title>Infant gut strain persistence is associated with maternal origin, phylogeny, and functional potential including surface adhesion and iron acquisition.</title>
        <authorList>
            <person name="Lou Y.C."/>
        </authorList>
    </citation>
    <scope>NUCLEOTIDE SEQUENCE</scope>
    <source>
        <strain evidence="1">L3_108_031G1_dasL3_108_031G1_concoct_20</strain>
    </source>
</reference>
<proteinExistence type="predicted"/>
<dbReference type="Gene3D" id="3.40.50.450">
    <property type="match status" value="1"/>
</dbReference>
<dbReference type="Proteomes" id="UP000778864">
    <property type="component" value="Unassembled WGS sequence"/>
</dbReference>
<dbReference type="InterPro" id="IPR007710">
    <property type="entry name" value="Nucleoside_deoxyribTrfase"/>
</dbReference>
<dbReference type="RefSeq" id="WP_278468453.1">
    <property type="nucleotide sequence ID" value="NZ_JAGZMU010000008.1"/>
</dbReference>
<accession>A0A942WPN7</accession>
<dbReference type="SUPFAM" id="SSF52309">
    <property type="entry name" value="N-(deoxy)ribosyltransferase-like"/>
    <property type="match status" value="1"/>
</dbReference>
<dbReference type="AlphaFoldDB" id="A0A942WPN7"/>
<name>A0A942WPN7_VEIPA</name>
<sequence>MSKKKLYLAGSLFSEAEISQRIKEGNLLESLTNYDIYNPITAPCNDKEKLPTSKDIFWGDTNEVLKSEVVVADISNQNDLGVAMELGIAFMCNYIHELASEGLTLKEILDVCKNKKVYAHLSDIRKSTSHRYQGNHIPWGYNQFVVGGVEEVGDIYNNFQEVLNELI</sequence>
<evidence type="ECO:0000313" key="1">
    <source>
        <dbReference type="EMBL" id="MBS4894017.1"/>
    </source>
</evidence>
<dbReference type="Pfam" id="PF05014">
    <property type="entry name" value="Nuc_deoxyrib_tr"/>
    <property type="match status" value="1"/>
</dbReference>
<comment type="caution">
    <text evidence="1">The sequence shown here is derived from an EMBL/GenBank/DDBJ whole genome shotgun (WGS) entry which is preliminary data.</text>
</comment>
<evidence type="ECO:0000313" key="2">
    <source>
        <dbReference type="Proteomes" id="UP000778864"/>
    </source>
</evidence>
<organism evidence="1 2">
    <name type="scientific">Veillonella parvula</name>
    <name type="common">Staphylococcus parvulus</name>
    <dbReference type="NCBI Taxonomy" id="29466"/>
    <lineage>
        <taxon>Bacteria</taxon>
        <taxon>Bacillati</taxon>
        <taxon>Bacillota</taxon>
        <taxon>Negativicutes</taxon>
        <taxon>Veillonellales</taxon>
        <taxon>Veillonellaceae</taxon>
        <taxon>Veillonella</taxon>
    </lineage>
</organism>